<sequence>MPRRPLLLALLLVPLVACGPNQPAGDALEGRYWDVAAGEFIDFPTLVDRLADREHILVGEQHDHPGHHALQGRLVEALARRGQRRALVAEMFDAEDEAALKGLRNQPPREVGAVAQAVAWNESGWPDFSLYEPLFAAALEAGWPLYAGNPDRATTMDVHRDGFTALGADIRTRLALADEPPGDVMEALRGEVREAHCGHGTTNLFRRQARVQFLRDAWMARRLQAADTGGGTLLVAGTGHVRPDHAVPFHLRRQGADGSAVSLQLRPTPEAGMGAREAAAGGPPADFIAFTERRGPTDPCAAYREALEAMGDHGPAE</sequence>
<dbReference type="EMBL" id="FOMJ01000001">
    <property type="protein sequence ID" value="SFD00205.1"/>
    <property type="molecule type" value="Genomic_DNA"/>
</dbReference>
<dbReference type="OrthoDB" id="9795827at2"/>
<evidence type="ECO:0000259" key="2">
    <source>
        <dbReference type="Pfam" id="PF04187"/>
    </source>
</evidence>
<organism evidence="3 4">
    <name type="scientific">Thiohalospira halophila DSM 15071</name>
    <dbReference type="NCBI Taxonomy" id="1123397"/>
    <lineage>
        <taxon>Bacteria</taxon>
        <taxon>Pseudomonadati</taxon>
        <taxon>Pseudomonadota</taxon>
        <taxon>Gammaproteobacteria</taxon>
        <taxon>Thiohalospirales</taxon>
        <taxon>Thiohalospiraceae</taxon>
        <taxon>Thiohalospira</taxon>
    </lineage>
</organism>
<keyword evidence="1" id="KW-0732">Signal</keyword>
<dbReference type="AlphaFoldDB" id="A0A1I1NRZ6"/>
<name>A0A1I1NRZ6_9GAMM</name>
<gene>
    <name evidence="3" type="ORF">SAMN05660831_00402</name>
</gene>
<dbReference type="CDD" id="cd14727">
    <property type="entry name" value="ChanN-like"/>
    <property type="match status" value="1"/>
</dbReference>
<dbReference type="STRING" id="1123397.SAMN05660831_00402"/>
<accession>A0A1I1NRZ6</accession>
<dbReference type="Gene3D" id="3.40.50.11550">
    <property type="match status" value="2"/>
</dbReference>
<proteinExistence type="predicted"/>
<dbReference type="InterPro" id="IPR007314">
    <property type="entry name" value="Cofac_haem-bd_dom"/>
</dbReference>
<dbReference type="Proteomes" id="UP000198611">
    <property type="component" value="Unassembled WGS sequence"/>
</dbReference>
<dbReference type="SUPFAM" id="SSF159501">
    <property type="entry name" value="EreA/ChaN-like"/>
    <property type="match status" value="1"/>
</dbReference>
<feature type="domain" description="Haem-binding uptake Tiki superfamily ChaN" evidence="2">
    <location>
        <begin position="46"/>
        <end position="251"/>
    </location>
</feature>
<evidence type="ECO:0000256" key="1">
    <source>
        <dbReference type="SAM" id="SignalP"/>
    </source>
</evidence>
<evidence type="ECO:0000313" key="3">
    <source>
        <dbReference type="EMBL" id="SFD00205.1"/>
    </source>
</evidence>
<feature type="chain" id="PRO_5011554744" evidence="1">
    <location>
        <begin position="20"/>
        <end position="317"/>
    </location>
</feature>
<keyword evidence="4" id="KW-1185">Reference proteome</keyword>
<feature type="signal peptide" evidence="1">
    <location>
        <begin position="1"/>
        <end position="19"/>
    </location>
</feature>
<reference evidence="3 4" key="1">
    <citation type="submission" date="2016-10" db="EMBL/GenBank/DDBJ databases">
        <authorList>
            <person name="de Groot N.N."/>
        </authorList>
    </citation>
    <scope>NUCLEOTIDE SEQUENCE [LARGE SCALE GENOMIC DNA]</scope>
    <source>
        <strain evidence="3 4">HL3</strain>
    </source>
</reference>
<dbReference type="Pfam" id="PF04187">
    <property type="entry name" value="Cofac_haem_bdg"/>
    <property type="match status" value="1"/>
</dbReference>
<protein>
    <submittedName>
        <fullName evidence="3">Uncharacterized iron-regulated protein</fullName>
    </submittedName>
</protein>
<evidence type="ECO:0000313" key="4">
    <source>
        <dbReference type="Proteomes" id="UP000198611"/>
    </source>
</evidence>